<comment type="caution">
    <text evidence="3">The sequence shown here is derived from an EMBL/GenBank/DDBJ whole genome shotgun (WGS) entry which is preliminary data.</text>
</comment>
<gene>
    <name evidence="3" type="ORF">ONZ51_g10597</name>
</gene>
<organism evidence="3 4">
    <name type="scientific">Trametes cubensis</name>
    <dbReference type="NCBI Taxonomy" id="1111947"/>
    <lineage>
        <taxon>Eukaryota</taxon>
        <taxon>Fungi</taxon>
        <taxon>Dikarya</taxon>
        <taxon>Basidiomycota</taxon>
        <taxon>Agaricomycotina</taxon>
        <taxon>Agaricomycetes</taxon>
        <taxon>Polyporales</taxon>
        <taxon>Polyporaceae</taxon>
        <taxon>Trametes</taxon>
    </lineage>
</organism>
<sequence length="165" mass="18091">MHDDDYGRIEIDIKHVNYVRLLRATISEAYIGIVSGFKNTPKVDLLLPHVPSMLELAQRCQADSEWTGGTVKLTIHVLNGVADASSTTRSSNSACWNGSRTSINLDSSVHEYHIKCSSRDVFTDDLVRPSPYLQAKHVATFGAMRLVSSALSRAATLLTLFGPTT</sequence>
<dbReference type="Pfam" id="PF25574">
    <property type="entry name" value="TPR_IMB1"/>
    <property type="match status" value="1"/>
</dbReference>
<protein>
    <recommendedName>
        <fullName evidence="2">Importin subunit beta-1/Transportin-1-like TPR repeats domain-containing protein</fullName>
    </recommendedName>
</protein>
<dbReference type="Proteomes" id="UP001215151">
    <property type="component" value="Unassembled WGS sequence"/>
</dbReference>
<dbReference type="Gene3D" id="1.25.10.10">
    <property type="entry name" value="Leucine-rich Repeat Variant"/>
    <property type="match status" value="1"/>
</dbReference>
<reference evidence="3" key="1">
    <citation type="submission" date="2022-11" db="EMBL/GenBank/DDBJ databases">
        <title>Genome Sequence of Cubamyces cubensis.</title>
        <authorList>
            <person name="Buettner E."/>
        </authorList>
    </citation>
    <scope>NUCLEOTIDE SEQUENCE</scope>
    <source>
        <strain evidence="3">MPL-01</strain>
    </source>
</reference>
<dbReference type="AlphaFoldDB" id="A0AAD7TK83"/>
<keyword evidence="1" id="KW-0677">Repeat</keyword>
<accession>A0AAD7TK83</accession>
<dbReference type="InterPro" id="IPR058584">
    <property type="entry name" value="IMB1_TNPO1-like_TPR"/>
</dbReference>
<feature type="domain" description="Importin subunit beta-1/Transportin-1-like TPR repeats" evidence="2">
    <location>
        <begin position="12"/>
        <end position="86"/>
    </location>
</feature>
<dbReference type="InterPro" id="IPR011989">
    <property type="entry name" value="ARM-like"/>
</dbReference>
<keyword evidence="4" id="KW-1185">Reference proteome</keyword>
<evidence type="ECO:0000256" key="1">
    <source>
        <dbReference type="ARBA" id="ARBA00022737"/>
    </source>
</evidence>
<name>A0AAD7TK83_9APHY</name>
<dbReference type="EMBL" id="JAPEVG010000430">
    <property type="protein sequence ID" value="KAJ8462914.1"/>
    <property type="molecule type" value="Genomic_DNA"/>
</dbReference>
<evidence type="ECO:0000313" key="3">
    <source>
        <dbReference type="EMBL" id="KAJ8462914.1"/>
    </source>
</evidence>
<proteinExistence type="predicted"/>
<evidence type="ECO:0000259" key="2">
    <source>
        <dbReference type="Pfam" id="PF25574"/>
    </source>
</evidence>
<evidence type="ECO:0000313" key="4">
    <source>
        <dbReference type="Proteomes" id="UP001215151"/>
    </source>
</evidence>